<keyword evidence="1" id="KW-1133">Transmembrane helix</keyword>
<evidence type="ECO:0000313" key="2">
    <source>
        <dbReference type="EMBL" id="MFC5749763.1"/>
    </source>
</evidence>
<feature type="transmembrane region" description="Helical" evidence="1">
    <location>
        <begin position="150"/>
        <end position="171"/>
    </location>
</feature>
<protein>
    <submittedName>
        <fullName evidence="2">Uncharacterized protein</fullName>
    </submittedName>
</protein>
<keyword evidence="1" id="KW-0472">Membrane</keyword>
<dbReference type="Proteomes" id="UP001596074">
    <property type="component" value="Unassembled WGS sequence"/>
</dbReference>
<keyword evidence="1" id="KW-0812">Transmembrane</keyword>
<accession>A0ABW1A5D6</accession>
<dbReference type="EMBL" id="JBHSON010000045">
    <property type="protein sequence ID" value="MFC5749763.1"/>
    <property type="molecule type" value="Genomic_DNA"/>
</dbReference>
<sequence length="286" mass="31004">MKIARAALLAVFPAELTLVVLLLSGADVPAGLILAAEAAVPAVLALELTVACRVFAAARRDGADRRAALREVRDRLVPRQVLRLAGFELKGNHSLLLWAARRRSGVPEGAVEVSYAREQTFTQSLWLFAMTVELVGFEILLRGLGVPDWLRILVLVVDVYGLLMALGMWAACVTRPHVVTRDELRLRSGAYFDARIPRDRIAAVRSVRNLNETGLIRVEDGTAAVVVASRTNLVVELTEPVTIVRPMGARAEVRAIRFFADDPAAALTALRTSPAPAPSPELALEP</sequence>
<comment type="caution">
    <text evidence="2">The sequence shown here is derived from an EMBL/GenBank/DDBJ whole genome shotgun (WGS) entry which is preliminary data.</text>
</comment>
<proteinExistence type="predicted"/>
<gene>
    <name evidence="2" type="ORF">ACFPZN_29410</name>
</gene>
<feature type="transmembrane region" description="Helical" evidence="1">
    <location>
        <begin position="7"/>
        <end position="26"/>
    </location>
</feature>
<reference evidence="3" key="1">
    <citation type="journal article" date="2019" name="Int. J. Syst. Evol. Microbiol.">
        <title>The Global Catalogue of Microorganisms (GCM) 10K type strain sequencing project: providing services to taxonomists for standard genome sequencing and annotation.</title>
        <authorList>
            <consortium name="The Broad Institute Genomics Platform"/>
            <consortium name="The Broad Institute Genome Sequencing Center for Infectious Disease"/>
            <person name="Wu L."/>
            <person name="Ma J."/>
        </authorList>
    </citation>
    <scope>NUCLEOTIDE SEQUENCE [LARGE SCALE GENOMIC DNA]</scope>
    <source>
        <strain evidence="3">KCTC 42087</strain>
    </source>
</reference>
<evidence type="ECO:0000256" key="1">
    <source>
        <dbReference type="SAM" id="Phobius"/>
    </source>
</evidence>
<dbReference type="RefSeq" id="WP_378285489.1">
    <property type="nucleotide sequence ID" value="NZ_JBHSON010000045.1"/>
</dbReference>
<feature type="transmembrane region" description="Helical" evidence="1">
    <location>
        <begin position="125"/>
        <end position="144"/>
    </location>
</feature>
<feature type="transmembrane region" description="Helical" evidence="1">
    <location>
        <begin position="32"/>
        <end position="56"/>
    </location>
</feature>
<evidence type="ECO:0000313" key="3">
    <source>
        <dbReference type="Proteomes" id="UP001596074"/>
    </source>
</evidence>
<keyword evidence="3" id="KW-1185">Reference proteome</keyword>
<name>A0ABW1A5D6_9ACTN</name>
<organism evidence="2 3">
    <name type="scientific">Actinomadura rugatobispora</name>
    <dbReference type="NCBI Taxonomy" id="1994"/>
    <lineage>
        <taxon>Bacteria</taxon>
        <taxon>Bacillati</taxon>
        <taxon>Actinomycetota</taxon>
        <taxon>Actinomycetes</taxon>
        <taxon>Streptosporangiales</taxon>
        <taxon>Thermomonosporaceae</taxon>
        <taxon>Actinomadura</taxon>
    </lineage>
</organism>